<dbReference type="HAMAP" id="MF_00185">
    <property type="entry name" value="IPP_trans"/>
    <property type="match status" value="1"/>
</dbReference>
<keyword evidence="7 10" id="KW-0067">ATP-binding</keyword>
<evidence type="ECO:0000313" key="15">
    <source>
        <dbReference type="Proteomes" id="UP000178848"/>
    </source>
</evidence>
<feature type="region of interest" description="Interaction with substrate tRNA" evidence="10">
    <location>
        <begin position="34"/>
        <end position="37"/>
    </location>
</feature>
<evidence type="ECO:0000256" key="2">
    <source>
        <dbReference type="ARBA" id="ARBA00003213"/>
    </source>
</evidence>
<dbReference type="InterPro" id="IPR027417">
    <property type="entry name" value="P-loop_NTPase"/>
</dbReference>
<proteinExistence type="inferred from homology"/>
<evidence type="ECO:0000256" key="6">
    <source>
        <dbReference type="ARBA" id="ARBA00022741"/>
    </source>
</evidence>
<dbReference type="InterPro" id="IPR039657">
    <property type="entry name" value="Dimethylallyltransferase"/>
</dbReference>
<gene>
    <name evidence="10" type="primary">miaA</name>
    <name evidence="14" type="ORF">A2361_01495</name>
</gene>
<keyword evidence="4 10" id="KW-0808">Transferase</keyword>
<dbReference type="Pfam" id="PF01715">
    <property type="entry name" value="IPPT"/>
    <property type="match status" value="1"/>
</dbReference>
<evidence type="ECO:0000256" key="9">
    <source>
        <dbReference type="ARBA" id="ARBA00049563"/>
    </source>
</evidence>
<evidence type="ECO:0000256" key="7">
    <source>
        <dbReference type="ARBA" id="ARBA00022840"/>
    </source>
</evidence>
<dbReference type="GO" id="GO:0006400">
    <property type="term" value="P:tRNA modification"/>
    <property type="evidence" value="ECO:0007669"/>
    <property type="project" value="TreeGrafter"/>
</dbReference>
<dbReference type="EMBL" id="MGHZ01000018">
    <property type="protein sequence ID" value="OGM80995.1"/>
    <property type="molecule type" value="Genomic_DNA"/>
</dbReference>
<reference evidence="14 15" key="1">
    <citation type="journal article" date="2016" name="Nat. Commun.">
        <title>Thousands of microbial genomes shed light on interconnected biogeochemical processes in an aquifer system.</title>
        <authorList>
            <person name="Anantharaman K."/>
            <person name="Brown C.T."/>
            <person name="Hug L.A."/>
            <person name="Sharon I."/>
            <person name="Castelle C.J."/>
            <person name="Probst A.J."/>
            <person name="Thomas B.C."/>
            <person name="Singh A."/>
            <person name="Wilkins M.J."/>
            <person name="Karaoz U."/>
            <person name="Brodie E.L."/>
            <person name="Williams K.H."/>
            <person name="Hubbard S.S."/>
            <person name="Banfield J.F."/>
        </authorList>
    </citation>
    <scope>NUCLEOTIDE SEQUENCE [LARGE SCALE GENOMIC DNA]</scope>
</reference>
<evidence type="ECO:0000256" key="4">
    <source>
        <dbReference type="ARBA" id="ARBA00022679"/>
    </source>
</evidence>
<feature type="binding site" evidence="10">
    <location>
        <begin position="11"/>
        <end position="16"/>
    </location>
    <ligand>
        <name>substrate</name>
    </ligand>
</feature>
<dbReference type="SUPFAM" id="SSF52540">
    <property type="entry name" value="P-loop containing nucleoside triphosphate hydrolases"/>
    <property type="match status" value="2"/>
</dbReference>
<dbReference type="InterPro" id="IPR018022">
    <property type="entry name" value="IPT"/>
</dbReference>
<dbReference type="NCBIfam" id="TIGR00174">
    <property type="entry name" value="miaA"/>
    <property type="match status" value="1"/>
</dbReference>
<name>A0A1F8CZN0_9BACT</name>
<evidence type="ECO:0000256" key="10">
    <source>
        <dbReference type="HAMAP-Rule" id="MF_00185"/>
    </source>
</evidence>
<dbReference type="AlphaFoldDB" id="A0A1F8CZN0"/>
<evidence type="ECO:0000313" key="14">
    <source>
        <dbReference type="EMBL" id="OGM80995.1"/>
    </source>
</evidence>
<evidence type="ECO:0000256" key="12">
    <source>
        <dbReference type="RuleBase" id="RU003784"/>
    </source>
</evidence>
<evidence type="ECO:0000256" key="3">
    <source>
        <dbReference type="ARBA" id="ARBA00005842"/>
    </source>
</evidence>
<keyword evidence="8 10" id="KW-0460">Magnesium</keyword>
<keyword evidence="6 10" id="KW-0547">Nucleotide-binding</keyword>
<evidence type="ECO:0000256" key="11">
    <source>
        <dbReference type="RuleBase" id="RU003783"/>
    </source>
</evidence>
<dbReference type="Proteomes" id="UP000178848">
    <property type="component" value="Unassembled WGS sequence"/>
</dbReference>
<organism evidence="14 15">
    <name type="scientific">Candidatus Woesebacteria bacterium RIFOXYB1_FULL_40_26</name>
    <dbReference type="NCBI Taxonomy" id="1802539"/>
    <lineage>
        <taxon>Bacteria</taxon>
        <taxon>Candidatus Woeseibacteriota</taxon>
    </lineage>
</organism>
<feature type="site" description="Interaction with substrate tRNA" evidence="10">
    <location>
        <position position="138"/>
    </location>
</feature>
<evidence type="ECO:0000256" key="8">
    <source>
        <dbReference type="ARBA" id="ARBA00022842"/>
    </source>
</evidence>
<feature type="site" description="Interaction with substrate tRNA" evidence="10">
    <location>
        <position position="115"/>
    </location>
</feature>
<comment type="cofactor">
    <cofactor evidence="1 10">
        <name>Mg(2+)</name>
        <dbReference type="ChEBI" id="CHEBI:18420"/>
    </cofactor>
</comment>
<feature type="binding site" evidence="10">
    <location>
        <begin position="9"/>
        <end position="16"/>
    </location>
    <ligand>
        <name>ATP</name>
        <dbReference type="ChEBI" id="CHEBI:30616"/>
    </ligand>
</feature>
<comment type="subunit">
    <text evidence="10">Monomer.</text>
</comment>
<dbReference type="Gene3D" id="1.10.20.140">
    <property type="match status" value="1"/>
</dbReference>
<protein>
    <recommendedName>
        <fullName evidence="10">tRNA dimethylallyltransferase</fullName>
        <ecNumber evidence="10">2.5.1.75</ecNumber>
    </recommendedName>
    <alternativeName>
        <fullName evidence="10">Dimethylallyl diphosphate:tRNA dimethylallyltransferase</fullName>
        <shortName evidence="10">DMAPP:tRNA dimethylallyltransferase</shortName>
        <shortName evidence="10">DMATase</shortName>
    </alternativeName>
    <alternativeName>
        <fullName evidence="10">Isopentenyl-diphosphate:tRNA isopentenyltransferase</fullName>
        <shortName evidence="10">IPP transferase</shortName>
        <shortName evidence="10">IPPT</shortName>
        <shortName evidence="10">IPTase</shortName>
    </alternativeName>
</protein>
<dbReference type="EC" id="2.5.1.75" evidence="10"/>
<dbReference type="PANTHER" id="PTHR11088">
    <property type="entry name" value="TRNA DIMETHYLALLYLTRANSFERASE"/>
    <property type="match status" value="1"/>
</dbReference>
<evidence type="ECO:0000256" key="1">
    <source>
        <dbReference type="ARBA" id="ARBA00001946"/>
    </source>
</evidence>
<keyword evidence="5 10" id="KW-0819">tRNA processing</keyword>
<dbReference type="GO" id="GO:0005524">
    <property type="term" value="F:ATP binding"/>
    <property type="evidence" value="ECO:0007669"/>
    <property type="project" value="UniProtKB-UniRule"/>
</dbReference>
<comment type="similarity">
    <text evidence="3 10 13">Belongs to the IPP transferase family.</text>
</comment>
<accession>A0A1F8CZN0</accession>
<sequence length="331" mass="37891">MKKLLVICGPTATGKTSLALALAKKFKGEIVSADSRQVYKGMDIGTGKGLPVNSKFEIRNSKLGGSYKVAGVPVWGYDLVDPKEGFSVADYINLARNILVDIERRGKLLILVGGTGLYIKAIVDGIPTAKFPKNEDLRKNLEDKSVDELFEMLAQLDPIHAGSMNTSDKKNPRRLIRAVEVAIWKLENKSSIQLQNLVSSFSRPASILFIGLTAPKEVLHKKIDERVNKRIKQGFEGEIKKLIKNGVSWENQSMDSLGYRQWRKYIEGEKTKEEAVEDWKREEKKYAKRQLTWFRRDSRINWFDITEENYQKRVEELVKKWYITNNTNEHK</sequence>
<comment type="caution">
    <text evidence="10">Lacks conserved residue(s) required for the propagation of feature annotation.</text>
</comment>
<comment type="caution">
    <text evidence="14">The sequence shown here is derived from an EMBL/GenBank/DDBJ whole genome shotgun (WGS) entry which is preliminary data.</text>
</comment>
<comment type="catalytic activity">
    <reaction evidence="9 10 11">
        <text>adenosine(37) in tRNA + dimethylallyl diphosphate = N(6)-dimethylallyladenosine(37) in tRNA + diphosphate</text>
        <dbReference type="Rhea" id="RHEA:26482"/>
        <dbReference type="Rhea" id="RHEA-COMP:10162"/>
        <dbReference type="Rhea" id="RHEA-COMP:10375"/>
        <dbReference type="ChEBI" id="CHEBI:33019"/>
        <dbReference type="ChEBI" id="CHEBI:57623"/>
        <dbReference type="ChEBI" id="CHEBI:74411"/>
        <dbReference type="ChEBI" id="CHEBI:74415"/>
        <dbReference type="EC" id="2.5.1.75"/>
    </reaction>
</comment>
<evidence type="ECO:0000256" key="5">
    <source>
        <dbReference type="ARBA" id="ARBA00022694"/>
    </source>
</evidence>
<comment type="function">
    <text evidence="2 10 12">Catalyzes the transfer of a dimethylallyl group onto the adenine at position 37 in tRNAs that read codons beginning with uridine, leading to the formation of N6-(dimethylallyl)adenosine (i(6)A).</text>
</comment>
<dbReference type="GO" id="GO:0052381">
    <property type="term" value="F:tRNA dimethylallyltransferase activity"/>
    <property type="evidence" value="ECO:0007669"/>
    <property type="project" value="UniProtKB-UniRule"/>
</dbReference>
<dbReference type="Gene3D" id="3.40.50.300">
    <property type="entry name" value="P-loop containing nucleotide triphosphate hydrolases"/>
    <property type="match status" value="1"/>
</dbReference>
<evidence type="ECO:0000256" key="13">
    <source>
        <dbReference type="RuleBase" id="RU003785"/>
    </source>
</evidence>
<dbReference type="PANTHER" id="PTHR11088:SF60">
    <property type="entry name" value="TRNA DIMETHYLALLYLTRANSFERASE"/>
    <property type="match status" value="1"/>
</dbReference>